<comment type="caution">
    <text evidence="1">The sequence shown here is derived from an EMBL/GenBank/DDBJ whole genome shotgun (WGS) entry which is preliminary data.</text>
</comment>
<reference evidence="1" key="1">
    <citation type="submission" date="2022-05" db="EMBL/GenBank/DDBJ databases">
        <title>Comparative Genomics of Spacecraft Associated Microbes.</title>
        <authorList>
            <person name="Tran M.T."/>
            <person name="Wright A."/>
            <person name="Seuylemezian A."/>
            <person name="Eisen J."/>
            <person name="Coil D."/>
        </authorList>
    </citation>
    <scope>NUCLEOTIDE SEQUENCE</scope>
    <source>
        <strain evidence="1">214.1.1</strain>
    </source>
</reference>
<proteinExistence type="predicted"/>
<name>A0A9X2DTW2_9BACI</name>
<sequence>MKQEVFLLNKKVRLFGDEYVNVHIKEARIIDEANNIGDFKGQIDIVYPFAGYDLDLTLDIHIEKASDDWIWETDAVFRVPFSEEIITLNELYHDSFHKLEEKKCRNIIIDYGKCSCGGSLWPMYDEFPRWIHYCDSCDTRQEEPGYSPLAN</sequence>
<dbReference type="AlphaFoldDB" id="A0A9X2DTW2"/>
<keyword evidence="2" id="KW-1185">Reference proteome</keyword>
<evidence type="ECO:0000313" key="1">
    <source>
        <dbReference type="EMBL" id="MCM3716283.1"/>
    </source>
</evidence>
<dbReference type="RefSeq" id="WP_251224954.1">
    <property type="nucleotide sequence ID" value="NZ_JAMBOL010000033.1"/>
</dbReference>
<evidence type="ECO:0000313" key="2">
    <source>
        <dbReference type="Proteomes" id="UP001139179"/>
    </source>
</evidence>
<protein>
    <submittedName>
        <fullName evidence="1">Uncharacterized protein</fullName>
    </submittedName>
</protein>
<dbReference type="Proteomes" id="UP001139179">
    <property type="component" value="Unassembled WGS sequence"/>
</dbReference>
<accession>A0A9X2DTW2</accession>
<organism evidence="1 2">
    <name type="scientific">Halalkalibacter oceani</name>
    <dbReference type="NCBI Taxonomy" id="1653776"/>
    <lineage>
        <taxon>Bacteria</taxon>
        <taxon>Bacillati</taxon>
        <taxon>Bacillota</taxon>
        <taxon>Bacilli</taxon>
        <taxon>Bacillales</taxon>
        <taxon>Bacillaceae</taxon>
        <taxon>Halalkalibacter</taxon>
    </lineage>
</organism>
<dbReference type="EMBL" id="JAMBOL010000033">
    <property type="protein sequence ID" value="MCM3716283.1"/>
    <property type="molecule type" value="Genomic_DNA"/>
</dbReference>
<gene>
    <name evidence="1" type="ORF">M3202_19755</name>
</gene>